<dbReference type="eggNOG" id="COG1846">
    <property type="taxonomic scope" value="Bacteria"/>
</dbReference>
<organism evidence="5 6">
    <name type="scientific">Porphyromonas macacae</name>
    <dbReference type="NCBI Taxonomy" id="28115"/>
    <lineage>
        <taxon>Bacteria</taxon>
        <taxon>Pseudomonadati</taxon>
        <taxon>Bacteroidota</taxon>
        <taxon>Bacteroidia</taxon>
        <taxon>Bacteroidales</taxon>
        <taxon>Porphyromonadaceae</taxon>
        <taxon>Porphyromonas</taxon>
    </lineage>
</organism>
<dbReference type="Gene3D" id="1.10.10.10">
    <property type="entry name" value="Winged helix-like DNA-binding domain superfamily/Winged helix DNA-binding domain"/>
    <property type="match status" value="1"/>
</dbReference>
<keyword evidence="1" id="KW-0805">Transcription regulation</keyword>
<dbReference type="GO" id="GO:0003700">
    <property type="term" value="F:DNA-binding transcription factor activity"/>
    <property type="evidence" value="ECO:0007669"/>
    <property type="project" value="InterPro"/>
</dbReference>
<dbReference type="OrthoDB" id="961069at2"/>
<dbReference type="GO" id="GO:0003677">
    <property type="term" value="F:DNA binding"/>
    <property type="evidence" value="ECO:0007669"/>
    <property type="project" value="UniProtKB-KW"/>
</dbReference>
<reference evidence="5 6" key="1">
    <citation type="submission" date="2014-09" db="EMBL/GenBank/DDBJ databases">
        <title>Draft Genome Sequence of Porphyromonas macacae COT-192_OH2859.</title>
        <authorList>
            <person name="Wallis C."/>
            <person name="Deusch O."/>
            <person name="O'Flynn C."/>
            <person name="Davis I."/>
            <person name="Horsfall A."/>
            <person name="Kirkwood N."/>
            <person name="Harris S."/>
            <person name="Eisen J.A."/>
            <person name="Coil D.A."/>
            <person name="Darling A.E."/>
            <person name="Jospin G."/>
            <person name="Alexiev A."/>
        </authorList>
    </citation>
    <scope>NUCLEOTIDE SEQUENCE [LARGE SCALE GENOMIC DNA]</scope>
    <source>
        <strain evidence="6">COT-192 OH2859</strain>
    </source>
</reference>
<sequence>MKSKELIVALLDYVELFERTVQHADEFNVDGFLAFMNGIVQRKQRTVCFEDKNTEDLCDAGIAKDISMLHRYSRTYMKKALAASAYLQTEDEYTYLVTLLSENGLTKTELNNRNCMEKTSGSEIIRRLKKYGLIEEEPDMNDKRSVRVFITPKGRKELMSVFPVLRLSANALSAPLLYEQKDSLRQMLRLLCTAHGSVFPRRNELDLEQIYNVLHKQQQYQE</sequence>
<keyword evidence="3" id="KW-0804">Transcription</keyword>
<keyword evidence="2" id="KW-0238">DNA-binding</keyword>
<evidence type="ECO:0000256" key="3">
    <source>
        <dbReference type="ARBA" id="ARBA00023163"/>
    </source>
</evidence>
<feature type="domain" description="HTH marR-type" evidence="4">
    <location>
        <begin position="59"/>
        <end position="193"/>
    </location>
</feature>
<gene>
    <name evidence="5" type="ORF">HQ47_05865</name>
</gene>
<proteinExistence type="predicted"/>
<dbReference type="STRING" id="28115.HQ47_05865"/>
<dbReference type="PANTHER" id="PTHR42756:SF1">
    <property type="entry name" value="TRANSCRIPTIONAL REPRESSOR OF EMRAB OPERON"/>
    <property type="match status" value="1"/>
</dbReference>
<dbReference type="InterPro" id="IPR000835">
    <property type="entry name" value="HTH_MarR-typ"/>
</dbReference>
<dbReference type="InterPro" id="IPR036388">
    <property type="entry name" value="WH-like_DNA-bd_sf"/>
</dbReference>
<dbReference type="RefSeq" id="WP_036851609.1">
    <property type="nucleotide sequence ID" value="NZ_JRFA01000015.1"/>
</dbReference>
<evidence type="ECO:0000313" key="6">
    <source>
        <dbReference type="Proteomes" id="UP000030103"/>
    </source>
</evidence>
<dbReference type="AlphaFoldDB" id="A0A0A2GAV7"/>
<keyword evidence="6" id="KW-1185">Reference proteome</keyword>
<evidence type="ECO:0000256" key="1">
    <source>
        <dbReference type="ARBA" id="ARBA00023015"/>
    </source>
</evidence>
<dbReference type="SUPFAM" id="SSF46785">
    <property type="entry name" value="Winged helix' DNA-binding domain"/>
    <property type="match status" value="1"/>
</dbReference>
<dbReference type="InterPro" id="IPR036390">
    <property type="entry name" value="WH_DNA-bd_sf"/>
</dbReference>
<dbReference type="SMART" id="SM00347">
    <property type="entry name" value="HTH_MARR"/>
    <property type="match status" value="1"/>
</dbReference>
<evidence type="ECO:0000259" key="4">
    <source>
        <dbReference type="PROSITE" id="PS50995"/>
    </source>
</evidence>
<dbReference type="PANTHER" id="PTHR42756">
    <property type="entry name" value="TRANSCRIPTIONAL REGULATOR, MARR"/>
    <property type="match status" value="1"/>
</dbReference>
<dbReference type="EMBL" id="JRFA01000015">
    <property type="protein sequence ID" value="KGN74192.1"/>
    <property type="molecule type" value="Genomic_DNA"/>
</dbReference>
<evidence type="ECO:0000313" key="5">
    <source>
        <dbReference type="EMBL" id="KGN74192.1"/>
    </source>
</evidence>
<accession>A0A0A2GAV7</accession>
<dbReference type="PROSITE" id="PS50995">
    <property type="entry name" value="HTH_MARR_2"/>
    <property type="match status" value="1"/>
</dbReference>
<dbReference type="Pfam" id="PF13463">
    <property type="entry name" value="HTH_27"/>
    <property type="match status" value="1"/>
</dbReference>
<protein>
    <recommendedName>
        <fullName evidence="4">HTH marR-type domain-containing protein</fullName>
    </recommendedName>
</protein>
<dbReference type="Proteomes" id="UP000030103">
    <property type="component" value="Unassembled WGS sequence"/>
</dbReference>
<evidence type="ECO:0000256" key="2">
    <source>
        <dbReference type="ARBA" id="ARBA00023125"/>
    </source>
</evidence>
<name>A0A0A2GAV7_9PORP</name>
<comment type="caution">
    <text evidence="5">The sequence shown here is derived from an EMBL/GenBank/DDBJ whole genome shotgun (WGS) entry which is preliminary data.</text>
</comment>